<feature type="transmembrane region" description="Helical" evidence="1">
    <location>
        <begin position="51"/>
        <end position="68"/>
    </location>
</feature>
<organism evidence="2">
    <name type="scientific">Proteinivorax hydrogeniformans</name>
    <dbReference type="NCBI Taxonomy" id="1826727"/>
    <lineage>
        <taxon>Bacteria</taxon>
        <taxon>Bacillati</taxon>
        <taxon>Bacillota</taxon>
        <taxon>Clostridia</taxon>
        <taxon>Eubacteriales</taxon>
        <taxon>Proteinivoracaceae</taxon>
        <taxon>Proteinivorax</taxon>
    </lineage>
</organism>
<name>A0AAU8HTN3_9FIRM</name>
<keyword evidence="1" id="KW-0472">Membrane</keyword>
<protein>
    <recommendedName>
        <fullName evidence="3">DUF3899 domain-containing protein</fullName>
    </recommendedName>
</protein>
<feature type="transmembrane region" description="Helical" evidence="1">
    <location>
        <begin position="14"/>
        <end position="39"/>
    </location>
</feature>
<reference evidence="2" key="2">
    <citation type="submission" date="2024-06" db="EMBL/GenBank/DDBJ databases">
        <authorList>
            <person name="Petrova K.O."/>
            <person name="Toshchakov S.V."/>
            <person name="Boltjanskaja Y.V."/>
            <person name="Kevbrin V.V."/>
        </authorList>
    </citation>
    <scope>NUCLEOTIDE SEQUENCE</scope>
    <source>
        <strain evidence="2">Z-710</strain>
    </source>
</reference>
<evidence type="ECO:0000313" key="2">
    <source>
        <dbReference type="EMBL" id="XCI28553.1"/>
    </source>
</evidence>
<keyword evidence="1" id="KW-0812">Transmembrane</keyword>
<proteinExistence type="predicted"/>
<feature type="transmembrane region" description="Helical" evidence="1">
    <location>
        <begin position="103"/>
        <end position="123"/>
    </location>
</feature>
<accession>A0AAU8HTN3</accession>
<dbReference type="RefSeq" id="WP_353893107.1">
    <property type="nucleotide sequence ID" value="NZ_CP159485.1"/>
</dbReference>
<reference evidence="2" key="1">
    <citation type="journal article" date="2018" name="Antonie Van Leeuwenhoek">
        <title>Proteinivorax hydrogeniformans sp. nov., an anaerobic, haloalkaliphilic bacterium fermenting proteinaceous compounds with high hydrogen production.</title>
        <authorList>
            <person name="Boltyanskaya Y."/>
            <person name="Detkova E."/>
            <person name="Pimenov N."/>
            <person name="Kevbrin V."/>
        </authorList>
    </citation>
    <scope>NUCLEOTIDE SEQUENCE</scope>
    <source>
        <strain evidence="2">Z-710</strain>
    </source>
</reference>
<gene>
    <name evidence="2" type="ORF">PRVXH_002517</name>
</gene>
<dbReference type="EMBL" id="CP159485">
    <property type="protein sequence ID" value="XCI28553.1"/>
    <property type="molecule type" value="Genomic_DNA"/>
</dbReference>
<evidence type="ECO:0000256" key="1">
    <source>
        <dbReference type="SAM" id="Phobius"/>
    </source>
</evidence>
<evidence type="ECO:0008006" key="3">
    <source>
        <dbReference type="Google" id="ProtNLM"/>
    </source>
</evidence>
<keyword evidence="1" id="KW-1133">Transmembrane helix</keyword>
<dbReference type="AlphaFoldDB" id="A0AAU8HTN3"/>
<sequence length="124" mass="14004">MDNFNYKNESTRKIIVLVGQEGLVSALIAAGLGLIYGFFSEGDLLDIINTSLFLMGIILTLYAFVFSFNKDKENIKKSFKGKTTFKESYLAKLETRQERIIHLYRAGVVFAVAILFDLAIYFIG</sequence>